<dbReference type="Gene3D" id="2.40.50.100">
    <property type="match status" value="1"/>
</dbReference>
<protein>
    <recommendedName>
        <fullName evidence="9">Ribosomal RNA-processing protein 40</fullName>
    </recommendedName>
</protein>
<dbReference type="KEGG" id="tgb:HG536_0E00330"/>
<evidence type="ECO:0000259" key="6">
    <source>
        <dbReference type="Pfam" id="PF18311"/>
    </source>
</evidence>
<feature type="domain" description="K Homology" evidence="5">
    <location>
        <begin position="151"/>
        <end position="198"/>
    </location>
</feature>
<dbReference type="AlphaFoldDB" id="A0A7G3ZHY7"/>
<dbReference type="EMBL" id="CP059250">
    <property type="protein sequence ID" value="QLL33123.1"/>
    <property type="molecule type" value="Genomic_DNA"/>
</dbReference>
<dbReference type="Proteomes" id="UP000515788">
    <property type="component" value="Chromosome 5"/>
</dbReference>
<dbReference type="PANTHER" id="PTHR21321:SF1">
    <property type="entry name" value="EXOSOME COMPLEX COMPONENT RRP40"/>
    <property type="match status" value="1"/>
</dbReference>
<dbReference type="RefSeq" id="XP_037139797.1">
    <property type="nucleotide sequence ID" value="XM_037283901.1"/>
</dbReference>
<evidence type="ECO:0000256" key="3">
    <source>
        <dbReference type="ARBA" id="ARBA00022835"/>
    </source>
</evidence>
<dbReference type="InterPro" id="IPR004088">
    <property type="entry name" value="KH_dom_type_1"/>
</dbReference>
<dbReference type="InterPro" id="IPR012340">
    <property type="entry name" value="NA-bd_OB-fold"/>
</dbReference>
<dbReference type="SUPFAM" id="SSF50249">
    <property type="entry name" value="Nucleic acid-binding proteins"/>
    <property type="match status" value="1"/>
</dbReference>
<keyword evidence="8" id="KW-1185">Reference proteome</keyword>
<dbReference type="PANTHER" id="PTHR21321">
    <property type="entry name" value="PNAS-3 RELATED"/>
    <property type="match status" value="1"/>
</dbReference>
<keyword evidence="2" id="KW-0963">Cytoplasm</keyword>
<dbReference type="GeneID" id="59326319"/>
<comment type="subcellular location">
    <subcellularLocation>
        <location evidence="1">Nucleus</location>
    </subcellularLocation>
</comment>
<dbReference type="Pfam" id="PF15985">
    <property type="entry name" value="KH_6"/>
    <property type="match status" value="1"/>
</dbReference>
<dbReference type="Gene3D" id="3.30.1370.10">
    <property type="entry name" value="K Homology domain, type 1"/>
    <property type="match status" value="1"/>
</dbReference>
<dbReference type="GO" id="GO:0003723">
    <property type="term" value="F:RNA binding"/>
    <property type="evidence" value="ECO:0007669"/>
    <property type="project" value="UniProtKB-KW"/>
</dbReference>
<name>A0A7G3ZHY7_9SACH</name>
<dbReference type="GO" id="GO:0000176">
    <property type="term" value="C:nuclear exosome (RNase complex)"/>
    <property type="evidence" value="ECO:0007669"/>
    <property type="project" value="TreeGrafter"/>
</dbReference>
<organism evidence="7 8">
    <name type="scientific">Torulaspora globosa</name>
    <dbReference type="NCBI Taxonomy" id="48254"/>
    <lineage>
        <taxon>Eukaryota</taxon>
        <taxon>Fungi</taxon>
        <taxon>Dikarya</taxon>
        <taxon>Ascomycota</taxon>
        <taxon>Saccharomycotina</taxon>
        <taxon>Saccharomycetes</taxon>
        <taxon>Saccharomycetales</taxon>
        <taxon>Saccharomycetaceae</taxon>
        <taxon>Torulaspora</taxon>
    </lineage>
</organism>
<dbReference type="GO" id="GO:0000467">
    <property type="term" value="P:exonucleolytic trimming to generate mature 3'-end of 5.8S rRNA from tricistronic rRNA transcript (SSU-rRNA, 5.8S rRNA, LSU-rRNA)"/>
    <property type="evidence" value="ECO:0007669"/>
    <property type="project" value="TreeGrafter"/>
</dbReference>
<evidence type="ECO:0000256" key="1">
    <source>
        <dbReference type="ARBA" id="ARBA00004123"/>
    </source>
</evidence>
<dbReference type="Pfam" id="PF21262">
    <property type="entry name" value="RRP40_S1"/>
    <property type="match status" value="1"/>
</dbReference>
<dbReference type="InterPro" id="IPR026699">
    <property type="entry name" value="Exosome_RNA_bind1/RRP40/RRP4"/>
</dbReference>
<feature type="domain" description="Exosome complex exonuclease Rrp40 N-terminal" evidence="6">
    <location>
        <begin position="20"/>
        <end position="61"/>
    </location>
</feature>
<dbReference type="GO" id="GO:0071035">
    <property type="term" value="P:nuclear polyadenylation-dependent rRNA catabolic process"/>
    <property type="evidence" value="ECO:0007669"/>
    <property type="project" value="TreeGrafter"/>
</dbReference>
<keyword evidence="4" id="KW-0694">RNA-binding</keyword>
<reference evidence="7 8" key="1">
    <citation type="submission" date="2020-06" db="EMBL/GenBank/DDBJ databases">
        <title>The yeast mating-type switching endonuclease HO is a domesticated member of an unorthodox homing genetic element family.</title>
        <authorList>
            <person name="Coughlan A.Y."/>
            <person name="Lombardi L."/>
            <person name="Braun-Galleani S."/>
            <person name="Martos A.R."/>
            <person name="Galeote V."/>
            <person name="Bigey F."/>
            <person name="Dequin S."/>
            <person name="Byrne K.P."/>
            <person name="Wolfe K.H."/>
        </authorList>
    </citation>
    <scope>NUCLEOTIDE SEQUENCE [LARGE SCALE GENOMIC DNA]</scope>
    <source>
        <strain evidence="7 8">CBS764</strain>
    </source>
</reference>
<dbReference type="InterPro" id="IPR041054">
    <property type="entry name" value="Rrp40_N_euk"/>
</dbReference>
<dbReference type="Gene3D" id="2.40.50.140">
    <property type="entry name" value="Nucleic acid-binding proteins"/>
    <property type="match status" value="1"/>
</dbReference>
<evidence type="ECO:0000256" key="2">
    <source>
        <dbReference type="ARBA" id="ARBA00022490"/>
    </source>
</evidence>
<dbReference type="GO" id="GO:0071051">
    <property type="term" value="P:poly(A)-dependent snoRNA 3'-end processing"/>
    <property type="evidence" value="ECO:0007669"/>
    <property type="project" value="TreeGrafter"/>
</dbReference>
<dbReference type="GO" id="GO:0071034">
    <property type="term" value="P:CUT catabolic process"/>
    <property type="evidence" value="ECO:0007669"/>
    <property type="project" value="TreeGrafter"/>
</dbReference>
<dbReference type="SUPFAM" id="SSF54791">
    <property type="entry name" value="Eukaryotic type KH-domain (KH-domain type I)"/>
    <property type="match status" value="1"/>
</dbReference>
<keyword evidence="3" id="KW-0271">Exosome</keyword>
<dbReference type="GO" id="GO:0071038">
    <property type="term" value="P:TRAMP-dependent tRNA surveillance pathway"/>
    <property type="evidence" value="ECO:0007669"/>
    <property type="project" value="TreeGrafter"/>
</dbReference>
<evidence type="ECO:0000313" key="7">
    <source>
        <dbReference type="EMBL" id="QLL33123.1"/>
    </source>
</evidence>
<dbReference type="GO" id="GO:0000177">
    <property type="term" value="C:cytoplasmic exosome (RNase complex)"/>
    <property type="evidence" value="ECO:0007669"/>
    <property type="project" value="TreeGrafter"/>
</dbReference>
<dbReference type="CDD" id="cd22526">
    <property type="entry name" value="KH-I_Rrp40"/>
    <property type="match status" value="1"/>
</dbReference>
<dbReference type="GO" id="GO:0034475">
    <property type="term" value="P:U4 snRNA 3'-end processing"/>
    <property type="evidence" value="ECO:0007669"/>
    <property type="project" value="TreeGrafter"/>
</dbReference>
<proteinExistence type="predicted"/>
<dbReference type="FunFam" id="2.40.50.140:FF:000127">
    <property type="entry name" value="Exosome complex component RRP40"/>
    <property type="match status" value="1"/>
</dbReference>
<sequence length="238" mass="26193">MPALIFPGDKLNIDSQKPTSLGPGLYYDPVTQEIEPTNAGIEVVTETKRGQTAYVEFNSKRYIPAVGDYVIGVIVGQFSDSYKVSLSSFSSSVTLSYMAFPNASKKNKPTLKIGDLVYARVCAAEKELEAEIECLDSTTGKDAGFGLLEGGMVAEVSPAFARCMLFDQKFPFLKMLSNFTQFEVAIGVNGKIWFKCDELRNTLACYRSILDCQKIPVAQYKDTIKTHFKNIVNAATGR</sequence>
<evidence type="ECO:0000259" key="5">
    <source>
        <dbReference type="Pfam" id="PF15985"/>
    </source>
</evidence>
<evidence type="ECO:0008006" key="9">
    <source>
        <dbReference type="Google" id="ProtNLM"/>
    </source>
</evidence>
<dbReference type="Pfam" id="PF18311">
    <property type="entry name" value="Rrp40_N"/>
    <property type="match status" value="1"/>
</dbReference>
<dbReference type="InterPro" id="IPR049469">
    <property type="entry name" value="RRP40_KH-I"/>
</dbReference>
<dbReference type="OrthoDB" id="340500at2759"/>
<dbReference type="InterPro" id="IPR036612">
    <property type="entry name" value="KH_dom_type_1_sf"/>
</dbReference>
<evidence type="ECO:0000313" key="8">
    <source>
        <dbReference type="Proteomes" id="UP000515788"/>
    </source>
</evidence>
<evidence type="ECO:0000256" key="4">
    <source>
        <dbReference type="ARBA" id="ARBA00022884"/>
    </source>
</evidence>
<gene>
    <name evidence="7" type="ORF">HG536_0E00330</name>
</gene>
<accession>A0A7G3ZHY7</accession>